<sequence>MTSCPTKRPDAATRRAQLLDAADTVFTQHGVNAPLELVVEQAGVGRATLYRQFPDRHAILLALMERSAQRLHDQADRLKDRPDAFFALLEYLSARIVGSPALSDYWRTAKLDDPRVNALRQRVWSAFGPALERGKQSGLIRADIQAQDISLLSSMLGAALRGNTDAERRRLARQALGIVRRGLQPDADTAAASAASTAASVDSAASAVSAA</sequence>
<evidence type="ECO:0000313" key="5">
    <source>
        <dbReference type="Proteomes" id="UP000220246"/>
    </source>
</evidence>
<dbReference type="RefSeq" id="WP_083520342.1">
    <property type="nucleotide sequence ID" value="NZ_PDEA01000001.1"/>
</dbReference>
<dbReference type="InterPro" id="IPR036271">
    <property type="entry name" value="Tet_transcr_reg_TetR-rel_C_sf"/>
</dbReference>
<name>A0A2A7UVE2_COMTR</name>
<dbReference type="OrthoDB" id="5293556at2"/>
<dbReference type="EMBL" id="PDEA01000001">
    <property type="protein sequence ID" value="PEH89232.1"/>
    <property type="molecule type" value="Genomic_DNA"/>
</dbReference>
<dbReference type="InterPro" id="IPR001647">
    <property type="entry name" value="HTH_TetR"/>
</dbReference>
<gene>
    <name evidence="4" type="ORF">CRM82_12060</name>
</gene>
<keyword evidence="1 2" id="KW-0238">DNA-binding</keyword>
<dbReference type="InterPro" id="IPR009057">
    <property type="entry name" value="Homeodomain-like_sf"/>
</dbReference>
<dbReference type="PROSITE" id="PS50977">
    <property type="entry name" value="HTH_TETR_2"/>
    <property type="match status" value="1"/>
</dbReference>
<evidence type="ECO:0000256" key="2">
    <source>
        <dbReference type="PROSITE-ProRule" id="PRU00335"/>
    </source>
</evidence>
<dbReference type="SUPFAM" id="SSF46689">
    <property type="entry name" value="Homeodomain-like"/>
    <property type="match status" value="1"/>
</dbReference>
<dbReference type="Proteomes" id="UP000220246">
    <property type="component" value="Unassembled WGS sequence"/>
</dbReference>
<accession>A0A2A7UVE2</accession>
<dbReference type="AlphaFoldDB" id="A0A2A7UVE2"/>
<dbReference type="PANTHER" id="PTHR30055">
    <property type="entry name" value="HTH-TYPE TRANSCRIPTIONAL REGULATOR RUTR"/>
    <property type="match status" value="1"/>
</dbReference>
<dbReference type="PANTHER" id="PTHR30055:SF223">
    <property type="entry name" value="HTH-TYPE TRANSCRIPTIONAL REGULATOR UIDR"/>
    <property type="match status" value="1"/>
</dbReference>
<protein>
    <submittedName>
        <fullName evidence="4">TetR/AcrR family transcriptional regulator</fullName>
    </submittedName>
</protein>
<evidence type="ECO:0000256" key="1">
    <source>
        <dbReference type="ARBA" id="ARBA00023125"/>
    </source>
</evidence>
<dbReference type="Pfam" id="PF00440">
    <property type="entry name" value="TetR_N"/>
    <property type="match status" value="1"/>
</dbReference>
<dbReference type="Gene3D" id="1.10.357.10">
    <property type="entry name" value="Tetracycline Repressor, domain 2"/>
    <property type="match status" value="1"/>
</dbReference>
<dbReference type="InterPro" id="IPR049445">
    <property type="entry name" value="TetR_SbtR-like_C"/>
</dbReference>
<proteinExistence type="predicted"/>
<dbReference type="GO" id="GO:0000976">
    <property type="term" value="F:transcription cis-regulatory region binding"/>
    <property type="evidence" value="ECO:0007669"/>
    <property type="project" value="TreeGrafter"/>
</dbReference>
<dbReference type="STRING" id="1219032.GCA_001515545_01288"/>
<reference evidence="5" key="1">
    <citation type="submission" date="2017-09" db="EMBL/GenBank/DDBJ databases">
        <title>FDA dAtabase for Regulatory Grade micrObial Sequences (FDA-ARGOS): Supporting development and validation of Infectious Disease Dx tests.</title>
        <authorList>
            <person name="Minogue T."/>
            <person name="Wolcott M."/>
            <person name="Wasieloski L."/>
            <person name="Aguilar W."/>
            <person name="Moore D."/>
            <person name="Tallon L."/>
            <person name="Sadzewicz L."/>
            <person name="Ott S."/>
            <person name="Zhao X."/>
            <person name="Nagaraj S."/>
            <person name="Vavikolanu K."/>
            <person name="Aluvathingal J."/>
            <person name="Nadendla S."/>
            <person name="Sichtig H."/>
        </authorList>
    </citation>
    <scope>NUCLEOTIDE SEQUENCE [LARGE SCALE GENOMIC DNA]</scope>
    <source>
        <strain evidence="5">FDAARGOS_394</strain>
    </source>
</reference>
<feature type="domain" description="HTH tetR-type" evidence="3">
    <location>
        <begin position="12"/>
        <end position="71"/>
    </location>
</feature>
<dbReference type="SUPFAM" id="SSF48498">
    <property type="entry name" value="Tetracyclin repressor-like, C-terminal domain"/>
    <property type="match status" value="1"/>
</dbReference>
<dbReference type="InterPro" id="IPR050109">
    <property type="entry name" value="HTH-type_TetR-like_transc_reg"/>
</dbReference>
<organism evidence="4 5">
    <name type="scientific">Comamonas terrigena</name>
    <dbReference type="NCBI Taxonomy" id="32013"/>
    <lineage>
        <taxon>Bacteria</taxon>
        <taxon>Pseudomonadati</taxon>
        <taxon>Pseudomonadota</taxon>
        <taxon>Betaproteobacteria</taxon>
        <taxon>Burkholderiales</taxon>
        <taxon>Comamonadaceae</taxon>
        <taxon>Comamonas</taxon>
    </lineage>
</organism>
<dbReference type="Pfam" id="PF21597">
    <property type="entry name" value="TetR_C_43"/>
    <property type="match status" value="1"/>
</dbReference>
<dbReference type="GO" id="GO:0003700">
    <property type="term" value="F:DNA-binding transcription factor activity"/>
    <property type="evidence" value="ECO:0007669"/>
    <property type="project" value="TreeGrafter"/>
</dbReference>
<keyword evidence="5" id="KW-1185">Reference proteome</keyword>
<comment type="caution">
    <text evidence="4">The sequence shown here is derived from an EMBL/GenBank/DDBJ whole genome shotgun (WGS) entry which is preliminary data.</text>
</comment>
<evidence type="ECO:0000259" key="3">
    <source>
        <dbReference type="PROSITE" id="PS50977"/>
    </source>
</evidence>
<evidence type="ECO:0000313" key="4">
    <source>
        <dbReference type="EMBL" id="PEH89232.1"/>
    </source>
</evidence>
<dbReference type="GeneID" id="80801347"/>
<feature type="DNA-binding region" description="H-T-H motif" evidence="2">
    <location>
        <begin position="34"/>
        <end position="53"/>
    </location>
</feature>
<dbReference type="PRINTS" id="PR00455">
    <property type="entry name" value="HTHTETR"/>
</dbReference>